<dbReference type="RefSeq" id="WP_056137406.1">
    <property type="nucleotide sequence ID" value="NZ_WSES01000007.1"/>
</dbReference>
<comment type="caution">
    <text evidence="1">The sequence shown here is derived from an EMBL/GenBank/DDBJ whole genome shotgun (WGS) entry which is preliminary data.</text>
</comment>
<evidence type="ECO:0000313" key="2">
    <source>
        <dbReference type="Proteomes" id="UP000443353"/>
    </source>
</evidence>
<evidence type="ECO:0000313" key="1">
    <source>
        <dbReference type="EMBL" id="MVW63002.1"/>
    </source>
</evidence>
<proteinExistence type="predicted"/>
<accession>A0A7X3K9W6</accession>
<sequence length="274" mass="30352">MTNTISRRLLAIDEGRQQLSLVDTATDTFHWTLDLSPYPLARDLQRIDAARALVGFDRGFFELDIESGRVLHACARWTDVTAVHRRPDGHTLVTGWNLDGTGGVNVLTLDRDWNVVASARRDGDYVRLMRPTPDGTYLLCTNDHILETAPDLTERRRFGVSEFEHAWKAERNGDGTTLVSGGYGAVMVLFDAAGNVQQRCGAAADLPAEVAPFFYASFQQLDNGHLLVANWQGHGPDNGHKGRQLLEFDAQRRLAGTWSAPQRISSLQGILVLD</sequence>
<dbReference type="EMBL" id="WSES01000007">
    <property type="protein sequence ID" value="MVW63002.1"/>
    <property type="molecule type" value="Genomic_DNA"/>
</dbReference>
<dbReference type="AlphaFoldDB" id="A0A7X3K9W6"/>
<dbReference type="SUPFAM" id="SSF50969">
    <property type="entry name" value="YVTN repeat-like/Quinoprotein amine dehydrogenase"/>
    <property type="match status" value="1"/>
</dbReference>
<evidence type="ECO:0008006" key="3">
    <source>
        <dbReference type="Google" id="ProtNLM"/>
    </source>
</evidence>
<keyword evidence="2" id="KW-1185">Reference proteome</keyword>
<gene>
    <name evidence="1" type="ORF">GPY61_24080</name>
</gene>
<reference evidence="1 2" key="1">
    <citation type="submission" date="2019-12" db="EMBL/GenBank/DDBJ databases">
        <authorList>
            <person name="Li C."/>
            <person name="Zhao J."/>
        </authorList>
    </citation>
    <scope>NUCLEOTIDE SEQUENCE [LARGE SCALE GENOMIC DNA]</scope>
    <source>
        <strain evidence="1 2">NEAU-DD11</strain>
    </source>
</reference>
<organism evidence="1 2">
    <name type="scientific">Massilia cellulosiltytica</name>
    <dbReference type="NCBI Taxonomy" id="2683234"/>
    <lineage>
        <taxon>Bacteria</taxon>
        <taxon>Pseudomonadati</taxon>
        <taxon>Pseudomonadota</taxon>
        <taxon>Betaproteobacteria</taxon>
        <taxon>Burkholderiales</taxon>
        <taxon>Oxalobacteraceae</taxon>
        <taxon>Telluria group</taxon>
        <taxon>Massilia</taxon>
    </lineage>
</organism>
<dbReference type="InterPro" id="IPR011044">
    <property type="entry name" value="Quino_amine_DH_bsu"/>
</dbReference>
<name>A0A7X3K9W6_9BURK</name>
<protein>
    <recommendedName>
        <fullName evidence="3">WD40 repeat domain-containing protein</fullName>
    </recommendedName>
</protein>
<dbReference type="Proteomes" id="UP000443353">
    <property type="component" value="Unassembled WGS sequence"/>
</dbReference>